<comment type="caution">
    <text evidence="2">The sequence shown here is derived from an EMBL/GenBank/DDBJ whole genome shotgun (WGS) entry which is preliminary data.</text>
</comment>
<keyword evidence="1" id="KW-0812">Transmembrane</keyword>
<gene>
    <name evidence="2" type="ORF">LCGC14_0500900</name>
</gene>
<reference evidence="2" key="1">
    <citation type="journal article" date="2015" name="Nature">
        <title>Complex archaea that bridge the gap between prokaryotes and eukaryotes.</title>
        <authorList>
            <person name="Spang A."/>
            <person name="Saw J.H."/>
            <person name="Jorgensen S.L."/>
            <person name="Zaremba-Niedzwiedzka K."/>
            <person name="Martijn J."/>
            <person name="Lind A.E."/>
            <person name="van Eijk R."/>
            <person name="Schleper C."/>
            <person name="Guy L."/>
            <person name="Ettema T.J."/>
        </authorList>
    </citation>
    <scope>NUCLEOTIDE SEQUENCE</scope>
</reference>
<keyword evidence="1" id="KW-1133">Transmembrane helix</keyword>
<feature type="transmembrane region" description="Helical" evidence="1">
    <location>
        <begin position="16"/>
        <end position="34"/>
    </location>
</feature>
<evidence type="ECO:0000313" key="2">
    <source>
        <dbReference type="EMBL" id="KKN63500.1"/>
    </source>
</evidence>
<name>A0A0F9S3T9_9ZZZZ</name>
<dbReference type="AlphaFoldDB" id="A0A0F9S3T9"/>
<dbReference type="EMBL" id="LAZR01000587">
    <property type="protein sequence ID" value="KKN63500.1"/>
    <property type="molecule type" value="Genomic_DNA"/>
</dbReference>
<evidence type="ECO:0000256" key="1">
    <source>
        <dbReference type="SAM" id="Phobius"/>
    </source>
</evidence>
<accession>A0A0F9S3T9</accession>
<organism evidence="2">
    <name type="scientific">marine sediment metagenome</name>
    <dbReference type="NCBI Taxonomy" id="412755"/>
    <lineage>
        <taxon>unclassified sequences</taxon>
        <taxon>metagenomes</taxon>
        <taxon>ecological metagenomes</taxon>
    </lineage>
</organism>
<proteinExistence type="predicted"/>
<keyword evidence="1" id="KW-0472">Membrane</keyword>
<sequence length="40" mass="4608">MEKLKELLEILKGVKWYVILGLVIALALVLYFNVDLGQFN</sequence>
<protein>
    <submittedName>
        <fullName evidence="2">Uncharacterized protein</fullName>
    </submittedName>
</protein>